<proteinExistence type="predicted"/>
<keyword evidence="1" id="KW-0812">Transmembrane</keyword>
<feature type="transmembrane region" description="Helical" evidence="1">
    <location>
        <begin position="7"/>
        <end position="24"/>
    </location>
</feature>
<dbReference type="RefSeq" id="WP_037358338.1">
    <property type="nucleotide sequence ID" value="NZ_BHZF01000003.1"/>
</dbReference>
<evidence type="ECO:0000313" key="3">
    <source>
        <dbReference type="EMBL" id="RCX03219.1"/>
    </source>
</evidence>
<feature type="domain" description="Mce/MlaD" evidence="2">
    <location>
        <begin position="36"/>
        <end position="114"/>
    </location>
</feature>
<evidence type="ECO:0000259" key="2">
    <source>
        <dbReference type="Pfam" id="PF02470"/>
    </source>
</evidence>
<evidence type="ECO:0000313" key="4">
    <source>
        <dbReference type="Proteomes" id="UP000253517"/>
    </source>
</evidence>
<dbReference type="InterPro" id="IPR052336">
    <property type="entry name" value="MlaD_Phospholipid_Transporter"/>
</dbReference>
<dbReference type="InterPro" id="IPR003399">
    <property type="entry name" value="Mce/MlaD"/>
</dbReference>
<accession>A0A369A1Z1</accession>
<reference evidence="3 4" key="1">
    <citation type="submission" date="2018-07" db="EMBL/GenBank/DDBJ databases">
        <title>Genomic Encyclopedia of Type Strains, Phase IV (KMG-IV): sequencing the most valuable type-strain genomes for metagenomic binning, comparative biology and taxonomic classification.</title>
        <authorList>
            <person name="Goeker M."/>
        </authorList>
    </citation>
    <scope>NUCLEOTIDE SEQUENCE [LARGE SCALE GENOMIC DNA]</scope>
    <source>
        <strain evidence="3 4">DSM 21410</strain>
    </source>
</reference>
<gene>
    <name evidence="3" type="ORF">DES35_103100</name>
</gene>
<keyword evidence="4" id="KW-1185">Reference proteome</keyword>
<dbReference type="PANTHER" id="PTHR33371:SF4">
    <property type="entry name" value="INTERMEMBRANE PHOSPHOLIPID TRANSPORT SYSTEM BINDING PROTEIN MLAD"/>
    <property type="match status" value="1"/>
</dbReference>
<name>A0A369A1Z1_9FLAO</name>
<evidence type="ECO:0000256" key="1">
    <source>
        <dbReference type="SAM" id="Phobius"/>
    </source>
</evidence>
<dbReference type="PANTHER" id="PTHR33371">
    <property type="entry name" value="INTERMEMBRANE PHOSPHOLIPID TRANSPORT SYSTEM BINDING PROTEIN MLAD-RELATED"/>
    <property type="match status" value="1"/>
</dbReference>
<dbReference type="Pfam" id="PF02470">
    <property type="entry name" value="MlaD"/>
    <property type="match status" value="1"/>
</dbReference>
<protein>
    <submittedName>
        <fullName evidence="3">Phospholipid/cholesterol/gamma-HCH transport system substrate-binding protein</fullName>
    </submittedName>
</protein>
<dbReference type="Gene3D" id="1.10.287.950">
    <property type="entry name" value="Methyl-accepting chemotaxis protein"/>
    <property type="match status" value="1"/>
</dbReference>
<dbReference type="Proteomes" id="UP000253517">
    <property type="component" value="Unassembled WGS sequence"/>
</dbReference>
<dbReference type="EMBL" id="QPJS01000003">
    <property type="protein sequence ID" value="RCX03219.1"/>
    <property type="molecule type" value="Genomic_DNA"/>
</dbReference>
<organism evidence="3 4">
    <name type="scientific">Schleiferia thermophila</name>
    <dbReference type="NCBI Taxonomy" id="884107"/>
    <lineage>
        <taxon>Bacteria</taxon>
        <taxon>Pseudomonadati</taxon>
        <taxon>Bacteroidota</taxon>
        <taxon>Flavobacteriia</taxon>
        <taxon>Flavobacteriales</taxon>
        <taxon>Schleiferiaceae</taxon>
        <taxon>Schleiferia</taxon>
    </lineage>
</organism>
<dbReference type="AlphaFoldDB" id="A0A369A1Z1"/>
<comment type="caution">
    <text evidence="3">The sequence shown here is derived from an EMBL/GenBank/DDBJ whole genome shotgun (WGS) entry which is preliminary data.</text>
</comment>
<keyword evidence="1" id="KW-0472">Membrane</keyword>
<keyword evidence="1" id="KW-1133">Transmembrane helix</keyword>
<sequence length="321" mass="35980">MKFSREFKAGFIAILSIAFLYWGINFLKGNDIFVTKTTFYAVFDQVNGLAKAQPVILNGYNIGQVDQIYFSDASGKKLIVQFSIREKISLTRNTIAMIATTDLLSGKSIVLRPGDSAELLKSGDTLTSALETGFAEELVQLKDNFENITHHLDSLLIKVNTILDEHNVNQLQKSISVINRTIDQNAEKISNIVSNLERISQSIAGQNSALNRTLENAAEITESIKDENPARLIATLQQTTGELKKILEDINSGRGNLGKMARDSLLYQNLLITTDQLNKLVLDLKYNPRRYINVSVFGKKTKPYSDQEIHNKFREEKPLNP</sequence>